<protein>
    <submittedName>
        <fullName evidence="1">Putative ovule protein</fullName>
    </submittedName>
</protein>
<reference evidence="1" key="1">
    <citation type="submission" date="2015-12" db="EMBL/GenBank/DDBJ databases">
        <title>Gene expression during late stages of embryo sac development: a critical building block for successful pollen-pistil interactions.</title>
        <authorList>
            <person name="Liu Y."/>
            <person name="Joly V."/>
            <person name="Sabar M."/>
            <person name="Matton D.P."/>
        </authorList>
    </citation>
    <scope>NUCLEOTIDE SEQUENCE</scope>
</reference>
<dbReference type="AlphaFoldDB" id="A0A0V0H130"/>
<proteinExistence type="predicted"/>
<name>A0A0V0H130_SOLCH</name>
<sequence>MLLIRISKVDQSYMQISSSLLCNINMNTLWRRFINKFSETNLIGYLGVQMPDPEGRAPWEDKNKCAGNERRISKVSAWSLSRIMWVMQFLMVATSQFNRLKFIMKIFLNNYVQIYL</sequence>
<organism evidence="1">
    <name type="scientific">Solanum chacoense</name>
    <name type="common">Chaco potato</name>
    <dbReference type="NCBI Taxonomy" id="4108"/>
    <lineage>
        <taxon>Eukaryota</taxon>
        <taxon>Viridiplantae</taxon>
        <taxon>Streptophyta</taxon>
        <taxon>Embryophyta</taxon>
        <taxon>Tracheophyta</taxon>
        <taxon>Spermatophyta</taxon>
        <taxon>Magnoliopsida</taxon>
        <taxon>eudicotyledons</taxon>
        <taxon>Gunneridae</taxon>
        <taxon>Pentapetalae</taxon>
        <taxon>asterids</taxon>
        <taxon>lamiids</taxon>
        <taxon>Solanales</taxon>
        <taxon>Solanaceae</taxon>
        <taxon>Solanoideae</taxon>
        <taxon>Solaneae</taxon>
        <taxon>Solanum</taxon>
    </lineage>
</organism>
<dbReference type="EMBL" id="GEDG01027368">
    <property type="protein sequence ID" value="JAP13891.1"/>
    <property type="molecule type" value="Transcribed_RNA"/>
</dbReference>
<evidence type="ECO:0000313" key="1">
    <source>
        <dbReference type="EMBL" id="JAP13891.1"/>
    </source>
</evidence>
<accession>A0A0V0H130</accession>